<dbReference type="GO" id="GO:0071973">
    <property type="term" value="P:bacterial-type flagellum-dependent cell motility"/>
    <property type="evidence" value="ECO:0007669"/>
    <property type="project" value="TreeGrafter"/>
</dbReference>
<dbReference type="Pfam" id="PF02561">
    <property type="entry name" value="FliS"/>
    <property type="match status" value="1"/>
</dbReference>
<dbReference type="PANTHER" id="PTHR34773">
    <property type="entry name" value="FLAGELLAR SECRETION CHAPERONE FLIS"/>
    <property type="match status" value="1"/>
</dbReference>
<keyword evidence="4 6" id="KW-1005">Bacterial flagellum biogenesis</keyword>
<name>A0A1I5MTR4_9BACT</name>
<dbReference type="RefSeq" id="WP_092911339.1">
    <property type="nucleotide sequence ID" value="NZ_FOXB01000007.1"/>
</dbReference>
<accession>A0A1I5MTR4</accession>
<keyword evidence="7" id="KW-0966">Cell projection</keyword>
<dbReference type="InterPro" id="IPR036584">
    <property type="entry name" value="FliS_sf"/>
</dbReference>
<evidence type="ECO:0000256" key="1">
    <source>
        <dbReference type="ARBA" id="ARBA00004514"/>
    </source>
</evidence>
<proteinExistence type="inferred from homology"/>
<dbReference type="GO" id="GO:0044780">
    <property type="term" value="P:bacterial-type flagellum assembly"/>
    <property type="evidence" value="ECO:0007669"/>
    <property type="project" value="InterPro"/>
</dbReference>
<dbReference type="STRING" id="223786.SAMN05216234_10718"/>
<comment type="similarity">
    <text evidence="2 6">Belongs to the FliS family.</text>
</comment>
<dbReference type="NCBIfam" id="TIGR00208">
    <property type="entry name" value="fliS"/>
    <property type="match status" value="1"/>
</dbReference>
<keyword evidence="7" id="KW-0282">Flagellum</keyword>
<dbReference type="CDD" id="cd16098">
    <property type="entry name" value="FliS"/>
    <property type="match status" value="1"/>
</dbReference>
<dbReference type="OrthoDB" id="5343669at2"/>
<keyword evidence="8" id="KW-1185">Reference proteome</keyword>
<dbReference type="AlphaFoldDB" id="A0A1I5MTR4"/>
<organism evidence="7 8">
    <name type="scientific">Hydrogenimonas thermophila</name>
    <dbReference type="NCBI Taxonomy" id="223786"/>
    <lineage>
        <taxon>Bacteria</taxon>
        <taxon>Pseudomonadati</taxon>
        <taxon>Campylobacterota</taxon>
        <taxon>Epsilonproteobacteria</taxon>
        <taxon>Campylobacterales</taxon>
        <taxon>Hydrogenimonadaceae</taxon>
        <taxon>Hydrogenimonas</taxon>
    </lineage>
</organism>
<dbReference type="InterPro" id="IPR003713">
    <property type="entry name" value="FliS"/>
</dbReference>
<sequence length="126" mass="14627">MTAARAYSTYSQNNVQIESPEKLIEMLYEGVLRFCSQAKKAIENNDIEKRVYWINRAIAIFSELIVSLDPDRGGEIAYYLEGLYVQQIKFLNECNINNDVKSLEIVMNVTKELLEAWREEISHEMA</sequence>
<gene>
    <name evidence="7" type="ORF">SAMN05216234_10718</name>
</gene>
<evidence type="ECO:0000256" key="2">
    <source>
        <dbReference type="ARBA" id="ARBA00008787"/>
    </source>
</evidence>
<evidence type="ECO:0000256" key="6">
    <source>
        <dbReference type="PIRNR" id="PIRNR039090"/>
    </source>
</evidence>
<dbReference type="PANTHER" id="PTHR34773:SF1">
    <property type="entry name" value="FLAGELLAR SECRETION CHAPERONE FLIS"/>
    <property type="match status" value="1"/>
</dbReference>
<dbReference type="EMBL" id="FOXB01000007">
    <property type="protein sequence ID" value="SFP12952.1"/>
    <property type="molecule type" value="Genomic_DNA"/>
</dbReference>
<dbReference type="SUPFAM" id="SSF101116">
    <property type="entry name" value="Flagellar export chaperone FliS"/>
    <property type="match status" value="1"/>
</dbReference>
<evidence type="ECO:0000313" key="8">
    <source>
        <dbReference type="Proteomes" id="UP000199227"/>
    </source>
</evidence>
<evidence type="ECO:0000256" key="5">
    <source>
        <dbReference type="ARBA" id="ARBA00023186"/>
    </source>
</evidence>
<evidence type="ECO:0000256" key="4">
    <source>
        <dbReference type="ARBA" id="ARBA00022795"/>
    </source>
</evidence>
<evidence type="ECO:0000313" key="7">
    <source>
        <dbReference type="EMBL" id="SFP12952.1"/>
    </source>
</evidence>
<reference evidence="7 8" key="1">
    <citation type="submission" date="2016-10" db="EMBL/GenBank/DDBJ databases">
        <authorList>
            <person name="de Groot N.N."/>
        </authorList>
    </citation>
    <scope>NUCLEOTIDE SEQUENCE [LARGE SCALE GENOMIC DNA]</scope>
    <source>
        <strain evidence="7 8">EP1-55-1</strain>
    </source>
</reference>
<dbReference type="GO" id="GO:0005829">
    <property type="term" value="C:cytosol"/>
    <property type="evidence" value="ECO:0007669"/>
    <property type="project" value="UniProtKB-SubCell"/>
</dbReference>
<dbReference type="Gene3D" id="1.20.120.340">
    <property type="entry name" value="Flagellar protein FliS"/>
    <property type="match status" value="1"/>
</dbReference>
<protein>
    <recommendedName>
        <fullName evidence="6">Flagellar secretion chaperone FliS</fullName>
    </recommendedName>
</protein>
<keyword evidence="7" id="KW-0969">Cilium</keyword>
<keyword evidence="3 6" id="KW-0963">Cytoplasm</keyword>
<evidence type="ECO:0000256" key="3">
    <source>
        <dbReference type="ARBA" id="ARBA00022490"/>
    </source>
</evidence>
<keyword evidence="5" id="KW-0143">Chaperone</keyword>
<comment type="subcellular location">
    <subcellularLocation>
        <location evidence="1 6">Cytoplasm</location>
        <location evidence="1 6">Cytosol</location>
    </subcellularLocation>
</comment>
<dbReference type="Proteomes" id="UP000199227">
    <property type="component" value="Unassembled WGS sequence"/>
</dbReference>
<dbReference type="PIRSF" id="PIRSF039090">
    <property type="entry name" value="Flis"/>
    <property type="match status" value="1"/>
</dbReference>